<dbReference type="InterPro" id="IPR036116">
    <property type="entry name" value="FN3_sf"/>
</dbReference>
<dbReference type="Gene3D" id="2.60.40.10">
    <property type="entry name" value="Immunoglobulins"/>
    <property type="match status" value="2"/>
</dbReference>
<keyword evidence="3" id="KW-1185">Reference proteome</keyword>
<dbReference type="Gene3D" id="2.130.10.10">
    <property type="entry name" value="YVTN repeat-like/Quinoprotein amine dehydrogenase"/>
    <property type="match status" value="2"/>
</dbReference>
<protein>
    <recommendedName>
        <fullName evidence="1">Fibronectin type-III domain-containing protein</fullName>
    </recommendedName>
</protein>
<dbReference type="RefSeq" id="WP_102331005.1">
    <property type="nucleotide sequence ID" value="NZ_CP058566.2"/>
</dbReference>
<dbReference type="OrthoDB" id="141522at2"/>
<comment type="caution">
    <text evidence="2">The sequence shown here is derived from an EMBL/GenBank/DDBJ whole genome shotgun (WGS) entry which is preliminary data.</text>
</comment>
<dbReference type="SUPFAM" id="SSF49265">
    <property type="entry name" value="Fibronectin type III"/>
    <property type="match status" value="2"/>
</dbReference>
<evidence type="ECO:0000313" key="2">
    <source>
        <dbReference type="EMBL" id="PPD57995.1"/>
    </source>
</evidence>
<dbReference type="AlphaFoldDB" id="A0A2P5P6T6"/>
<dbReference type="PROSITE" id="PS50853">
    <property type="entry name" value="FN3"/>
    <property type="match status" value="1"/>
</dbReference>
<dbReference type="InterPro" id="IPR036278">
    <property type="entry name" value="Sialidase_sf"/>
</dbReference>
<dbReference type="InterPro" id="IPR015943">
    <property type="entry name" value="WD40/YVTN_repeat-like_dom_sf"/>
</dbReference>
<organism evidence="2 3">
    <name type="scientific">Dehalogenimonas etheniformans</name>
    <dbReference type="NCBI Taxonomy" id="1536648"/>
    <lineage>
        <taxon>Bacteria</taxon>
        <taxon>Bacillati</taxon>
        <taxon>Chloroflexota</taxon>
        <taxon>Dehalococcoidia</taxon>
        <taxon>Dehalococcoidales</taxon>
        <taxon>Dehalococcoidaceae</taxon>
        <taxon>Dehalogenimonas</taxon>
    </lineage>
</organism>
<dbReference type="EMBL" id="JQAN02000010">
    <property type="protein sequence ID" value="PPD57995.1"/>
    <property type="molecule type" value="Genomic_DNA"/>
</dbReference>
<proteinExistence type="predicted"/>
<dbReference type="SUPFAM" id="SSF110296">
    <property type="entry name" value="Oligoxyloglucan reducing end-specific cellobiohydrolase"/>
    <property type="match status" value="1"/>
</dbReference>
<evidence type="ECO:0000313" key="3">
    <source>
        <dbReference type="Proteomes" id="UP000235653"/>
    </source>
</evidence>
<dbReference type="InterPro" id="IPR003961">
    <property type="entry name" value="FN3_dom"/>
</dbReference>
<accession>A0A2P5P6T6</accession>
<dbReference type="InterPro" id="IPR013783">
    <property type="entry name" value="Ig-like_fold"/>
</dbReference>
<feature type="domain" description="Fibronectin type-III" evidence="1">
    <location>
        <begin position="875"/>
        <end position="970"/>
    </location>
</feature>
<evidence type="ECO:0000259" key="1">
    <source>
        <dbReference type="PROSITE" id="PS50853"/>
    </source>
</evidence>
<dbReference type="SUPFAM" id="SSF50939">
    <property type="entry name" value="Sialidases"/>
    <property type="match status" value="1"/>
</dbReference>
<reference evidence="2 3" key="1">
    <citation type="journal article" date="2017" name="ISME J.">
        <title>Grape pomace compost harbors organohalide-respiring Dehalogenimonas species with novel reductive dehalogenase genes.</title>
        <authorList>
            <person name="Yang Y."/>
            <person name="Higgins S.A."/>
            <person name="Yan J."/>
            <person name="Simsir B."/>
            <person name="Chourey K."/>
            <person name="Iyer R."/>
            <person name="Hettich R.L."/>
            <person name="Baldwin B."/>
            <person name="Ogles D.M."/>
            <person name="Loffler F.E."/>
        </authorList>
    </citation>
    <scope>NUCLEOTIDE SEQUENCE [LARGE SCALE GENOMIC DNA]</scope>
    <source>
        <strain evidence="2 3">GP</strain>
    </source>
</reference>
<name>A0A2P5P6T6_9CHLR</name>
<gene>
    <name evidence="2" type="ORF">JP09_006815</name>
</gene>
<dbReference type="Proteomes" id="UP000235653">
    <property type="component" value="Unassembled WGS sequence"/>
</dbReference>
<sequence length="1024" mass="102097">MKHLNKIFGIVLTAAIAASMLVVSALPVSAADNAWTEFKVPAMSKLTASGFLTKGIDGALYAYTNTVAAGAKLSKSVDGGRTWTSVTTPGAAALTAIATSPSEANVVYVATAAAVWKSVDGGATFAAQPVGAIAGTTSLAVGLLGGSYKVFAGTNAGVFLFDEGVALNNNFVLFGGTGGNVLDVKLSPTFNTAAGIYALFTTATGVEVRVSTGGAWQTTSAQIAAAAIPTAGEIGFSSDFNLANTPVLFVGFNGANGGVFRTIVAGTSMGGTEIGTLSDVVTIDVTGSGVFGGAVTIVAGTGTGAVSITSNAGVSGLTAAAKNVTGGTPAFVALANDYATSGTVFVLTAATAADFDETGFSISTDKAANFVQVSLLDSTIANIDGTAFAANGDIYLVSTGAAGAPVPGAGDAFTLSSVLGAGDVTVTGAVSIVAGAGATVVGNVITFTAANGIATVTATAAGNVTWTNGTATDTVATETVDANASMTVGASGVAFAVDMNPTTPPGAKSLWRNMGGKWDRLATGAVAFDKISVSPNYATDKGVYYVVGNTIWASSNNGVSFAATTAAPAAISSYVILDTATFVVASGADIYRTTNSGFIWNVVSTADAAMLVRSSDATTLAAVTAAGDVFTSADLGATWKAALSTGVALAGVSAVTFQNGSNTVLWGTTATGGISKLDLAATTVAWTARTGIPAALTNGVGIASGIAATPVVYVLDAAGSLTRLITDASQAENIAAEATVTAASKLSIVPAAGGNTLWAVTATKLFTFKDTIAIIVPNVAVPSFTTSRANVTFDAVPGATDYAVFVSAGSSAQKDYFTATTVGTVVVDKTARTATVTGLTDDTTYTVSVFAKTPFTSIVGSKTFATQPVTPGSGIPQAVFPAPAATGISINPGFQWTPVDNATSYTIEVSTSNTFATLVGTKQTTTVNAFAWTTPALAYNTSYYWRVVAITPTGTSDPVVSVFTTMTAPPPTGTTQPPVTVTNTTVTLTTPTEATPAYIWAIIGIGALLVIVVIVLIVRTRRVA</sequence>